<accession>A0AAP5I3H9</accession>
<name>A0AAP5I3H9_9CYAN</name>
<dbReference type="Proteomes" id="UP000667802">
    <property type="component" value="Unassembled WGS sequence"/>
</dbReference>
<sequence>MSSIPLERKKAPVPVAILLSTLLTVPLLSSCGGGSRTSAPPSSANDNVTRSVNDPGRPEARRGLSTGQKVAILGGAAALWYLYNRHKNAQGTGPEGTYYRSKNGGIYYRDAQGRPHFVKPPAEGIRVPESEAEQYRGYQGYNGTNSGRTIPAY</sequence>
<dbReference type="AlphaFoldDB" id="A0AAP5I3H9"/>
<dbReference type="RefSeq" id="WP_208343976.1">
    <property type="nucleotide sequence ID" value="NZ_CAWQFN010000437.1"/>
</dbReference>
<comment type="caution">
    <text evidence="2">The sequence shown here is derived from an EMBL/GenBank/DDBJ whole genome shotgun (WGS) entry which is preliminary data.</text>
</comment>
<feature type="compositionally biased region" description="Polar residues" evidence="1">
    <location>
        <begin position="141"/>
        <end position="153"/>
    </location>
</feature>
<feature type="compositionally biased region" description="Polar residues" evidence="1">
    <location>
        <begin position="36"/>
        <end position="52"/>
    </location>
</feature>
<reference evidence="3" key="1">
    <citation type="journal article" date="2021" name="Science">
        <title>Hunting the eagle killer: A cyanobacterial neurotoxin causes vacuolar myelinopathy.</title>
        <authorList>
            <person name="Breinlinger S."/>
            <person name="Phillips T.J."/>
            <person name="Haram B.N."/>
            <person name="Mares J."/>
            <person name="Martinez Yerena J.A."/>
            <person name="Hrouzek P."/>
            <person name="Sobotka R."/>
            <person name="Henderson W.M."/>
            <person name="Schmieder P."/>
            <person name="Williams S.M."/>
            <person name="Lauderdale J.D."/>
            <person name="Wilde H.D."/>
            <person name="Gerrin W."/>
            <person name="Kust A."/>
            <person name="Washington J.W."/>
            <person name="Wagner C."/>
            <person name="Geier B."/>
            <person name="Liebeke M."/>
            <person name="Enke H."/>
            <person name="Niedermeyer T.H.J."/>
            <person name="Wilde S.B."/>
        </authorList>
    </citation>
    <scope>NUCLEOTIDE SEQUENCE [LARGE SCALE GENOMIC DNA]</scope>
    <source>
        <strain evidence="3">Thurmond2011</strain>
    </source>
</reference>
<feature type="region of interest" description="Disordered" evidence="1">
    <location>
        <begin position="128"/>
        <end position="153"/>
    </location>
</feature>
<gene>
    <name evidence="2" type="ORF">G7B40_007475</name>
</gene>
<evidence type="ECO:0000313" key="2">
    <source>
        <dbReference type="EMBL" id="MDR9894412.1"/>
    </source>
</evidence>
<evidence type="ECO:0000313" key="3">
    <source>
        <dbReference type="Proteomes" id="UP000667802"/>
    </source>
</evidence>
<protein>
    <submittedName>
        <fullName evidence="2">Uncharacterized protein</fullName>
    </submittedName>
</protein>
<feature type="region of interest" description="Disordered" evidence="1">
    <location>
        <begin position="31"/>
        <end position="65"/>
    </location>
</feature>
<evidence type="ECO:0000256" key="1">
    <source>
        <dbReference type="SAM" id="MobiDB-lite"/>
    </source>
</evidence>
<keyword evidence="3" id="KW-1185">Reference proteome</keyword>
<proteinExistence type="predicted"/>
<dbReference type="EMBL" id="JAALHA020000002">
    <property type="protein sequence ID" value="MDR9894412.1"/>
    <property type="molecule type" value="Genomic_DNA"/>
</dbReference>
<organism evidence="2 3">
    <name type="scientific">Aetokthonos hydrillicola Thurmond2011</name>
    <dbReference type="NCBI Taxonomy" id="2712845"/>
    <lineage>
        <taxon>Bacteria</taxon>
        <taxon>Bacillati</taxon>
        <taxon>Cyanobacteriota</taxon>
        <taxon>Cyanophyceae</taxon>
        <taxon>Nostocales</taxon>
        <taxon>Hapalosiphonaceae</taxon>
        <taxon>Aetokthonos</taxon>
    </lineage>
</organism>